<evidence type="ECO:0000256" key="4">
    <source>
        <dbReference type="ARBA" id="ARBA00022989"/>
    </source>
</evidence>
<proteinExistence type="predicted"/>
<accession>A0A9D1LZK2</accession>
<evidence type="ECO:0000256" key="5">
    <source>
        <dbReference type="ARBA" id="ARBA00023136"/>
    </source>
</evidence>
<feature type="transmembrane region" description="Helical" evidence="6">
    <location>
        <begin position="12"/>
        <end position="40"/>
    </location>
</feature>
<keyword evidence="4 6" id="KW-1133">Transmembrane helix</keyword>
<sequence length="128" mass="13635">MDITEKLITSLTVLLTGLVVVFAVLFILIGIIKGCGIIVTKFENMVKEKKAQKETASAKPVAPVQQKPVQVTETAESGISDEIVAVIAAAVDAMYGSSGKARIKSIKKSDNSRSAWSKAGILDNTRPF</sequence>
<dbReference type="GO" id="GO:0015081">
    <property type="term" value="F:sodium ion transmembrane transporter activity"/>
    <property type="evidence" value="ECO:0007669"/>
    <property type="project" value="InterPro"/>
</dbReference>
<comment type="caution">
    <text evidence="7">The sequence shown here is derived from an EMBL/GenBank/DDBJ whole genome shotgun (WGS) entry which is preliminary data.</text>
</comment>
<dbReference type="GO" id="GO:0036376">
    <property type="term" value="P:sodium ion export across plasma membrane"/>
    <property type="evidence" value="ECO:0007669"/>
    <property type="project" value="InterPro"/>
</dbReference>
<evidence type="ECO:0000256" key="1">
    <source>
        <dbReference type="ARBA" id="ARBA00004236"/>
    </source>
</evidence>
<evidence type="ECO:0000313" key="8">
    <source>
        <dbReference type="Proteomes" id="UP000824118"/>
    </source>
</evidence>
<keyword evidence="5 6" id="KW-0472">Membrane</keyword>
<dbReference type="InterPro" id="IPR005899">
    <property type="entry name" value="Na_pump_deCOase"/>
</dbReference>
<comment type="subcellular location">
    <subcellularLocation>
        <location evidence="1">Cell membrane</location>
    </subcellularLocation>
</comment>
<keyword evidence="2" id="KW-1003">Cell membrane</keyword>
<reference evidence="7" key="2">
    <citation type="journal article" date="2021" name="PeerJ">
        <title>Extensive microbial diversity within the chicken gut microbiome revealed by metagenomics and culture.</title>
        <authorList>
            <person name="Gilroy R."/>
            <person name="Ravi A."/>
            <person name="Getino M."/>
            <person name="Pursley I."/>
            <person name="Horton D.L."/>
            <person name="Alikhan N.F."/>
            <person name="Baker D."/>
            <person name="Gharbi K."/>
            <person name="Hall N."/>
            <person name="Watson M."/>
            <person name="Adriaenssens E.M."/>
            <person name="Foster-Nyarko E."/>
            <person name="Jarju S."/>
            <person name="Secka A."/>
            <person name="Antonio M."/>
            <person name="Oren A."/>
            <person name="Chaudhuri R.R."/>
            <person name="La Ragione R."/>
            <person name="Hildebrand F."/>
            <person name="Pallen M.J."/>
        </authorList>
    </citation>
    <scope>NUCLEOTIDE SEQUENCE</scope>
    <source>
        <strain evidence="7">ChiGjej1B1-1684</strain>
    </source>
</reference>
<keyword evidence="3 6" id="KW-0812">Transmembrane</keyword>
<dbReference type="Proteomes" id="UP000824118">
    <property type="component" value="Unassembled WGS sequence"/>
</dbReference>
<protein>
    <submittedName>
        <fullName evidence="7">OadG family protein</fullName>
    </submittedName>
</protein>
<evidence type="ECO:0000313" key="7">
    <source>
        <dbReference type="EMBL" id="HIU50910.1"/>
    </source>
</evidence>
<gene>
    <name evidence="7" type="ORF">IAD22_07850</name>
</gene>
<dbReference type="GO" id="GO:0005886">
    <property type="term" value="C:plasma membrane"/>
    <property type="evidence" value="ECO:0007669"/>
    <property type="project" value="UniProtKB-SubCell"/>
</dbReference>
<name>A0A9D1LZK2_9FIRM</name>
<reference evidence="7" key="1">
    <citation type="submission" date="2020-10" db="EMBL/GenBank/DDBJ databases">
        <authorList>
            <person name="Gilroy R."/>
        </authorList>
    </citation>
    <scope>NUCLEOTIDE SEQUENCE</scope>
    <source>
        <strain evidence="7">ChiGjej1B1-1684</strain>
    </source>
</reference>
<organism evidence="7 8">
    <name type="scientific">Candidatus Limousia pullorum</name>
    <dbReference type="NCBI Taxonomy" id="2840860"/>
    <lineage>
        <taxon>Bacteria</taxon>
        <taxon>Bacillati</taxon>
        <taxon>Bacillota</taxon>
        <taxon>Clostridia</taxon>
        <taxon>Eubacteriales</taxon>
        <taxon>Oscillospiraceae</taxon>
        <taxon>Oscillospiraceae incertae sedis</taxon>
        <taxon>Candidatus Limousia</taxon>
    </lineage>
</organism>
<dbReference type="AlphaFoldDB" id="A0A9D1LZK2"/>
<dbReference type="Pfam" id="PF04277">
    <property type="entry name" value="OAD_gamma"/>
    <property type="match status" value="1"/>
</dbReference>
<dbReference type="EMBL" id="DVNG01000117">
    <property type="protein sequence ID" value="HIU50910.1"/>
    <property type="molecule type" value="Genomic_DNA"/>
</dbReference>
<evidence type="ECO:0000256" key="6">
    <source>
        <dbReference type="SAM" id="Phobius"/>
    </source>
</evidence>
<evidence type="ECO:0000256" key="3">
    <source>
        <dbReference type="ARBA" id="ARBA00022692"/>
    </source>
</evidence>
<evidence type="ECO:0000256" key="2">
    <source>
        <dbReference type="ARBA" id="ARBA00022475"/>
    </source>
</evidence>